<dbReference type="InterPro" id="IPR031926">
    <property type="entry name" value="TMEM135_N"/>
</dbReference>
<dbReference type="GeneID" id="118407996"/>
<name>A0A9J7HRD4_BRAFL</name>
<dbReference type="Proteomes" id="UP000001554">
    <property type="component" value="Unplaced"/>
</dbReference>
<feature type="transmembrane region" description="Helical" evidence="9">
    <location>
        <begin position="70"/>
        <end position="90"/>
    </location>
</feature>
<dbReference type="AlphaFoldDB" id="A0A9J7HRD4"/>
<organism evidence="11 12">
    <name type="scientific">Branchiostoma floridae</name>
    <name type="common">Florida lancelet</name>
    <name type="synonym">Amphioxus</name>
    <dbReference type="NCBI Taxonomy" id="7739"/>
    <lineage>
        <taxon>Eukaryota</taxon>
        <taxon>Metazoa</taxon>
        <taxon>Chordata</taxon>
        <taxon>Cephalochordata</taxon>
        <taxon>Leptocardii</taxon>
        <taxon>Amphioxiformes</taxon>
        <taxon>Branchiostomatidae</taxon>
        <taxon>Branchiostoma</taxon>
    </lineage>
</organism>
<accession>A0A9J7HRD4</accession>
<comment type="function">
    <text evidence="7">Involved in mitochondrial metabolism by regulating the balance between mitochondrial fusion and fission. May act as a regulator of mitochondrial fission that promotes DNM1L-dependent fission through activation of DNM1L. May be involved in peroxisome organization.</text>
</comment>
<sequence length="467" mass="52192">MAAFSKSLKPTSVLRANCYEIGHTWQPSCTRAILDILLGGVVESVKIYAPVYVLTGLARRRSIRYWLHRFVPELLQSAVFLGTNAGAFIGSFCLLNQLFERFSYFTGLASGALASQLAILLERKPRRGLLAVYMFNVALETLCNMAVARGLITPRKHIEVLLFSFTAAGYAYLYRCFGGLSGIFLQAVRFLLGTEEAGRPGDSRSLETEAKTPDARSLESKAKTPAVQSAKHSAWKQNLTVLRILRLLKAALVQRHALCLHKHSCARYCLQGFVRMFGVGYAVQAAVRVLSSLQASIRSPRRLLSCIINRNNLSLAAFLGGFVGIFKFVSCFLRWLRDQDSELHALPAGFLAGLCMFFYPSWTISLYLTLKLGELLYMKGIEAGHLPCITHADSLLFAVSTAVVLHAAVMEPHNVKPSYWTFLQRLTRKRFGMMNRRALDAYGTRASQLMPDFKPQLDPQYCLMKHE</sequence>
<feature type="transmembrane region" description="Helical" evidence="9">
    <location>
        <begin position="172"/>
        <end position="192"/>
    </location>
</feature>
<keyword evidence="11" id="KW-1185">Reference proteome</keyword>
<comment type="similarity">
    <text evidence="2">Belongs to the TMEM135 family.</text>
</comment>
<proteinExistence type="inferred from homology"/>
<feature type="transmembrane region" description="Helical" evidence="9">
    <location>
        <begin position="313"/>
        <end position="336"/>
    </location>
</feature>
<evidence type="ECO:0000256" key="6">
    <source>
        <dbReference type="ARBA" id="ARBA00023136"/>
    </source>
</evidence>
<dbReference type="OMA" id="HPWTDKC"/>
<dbReference type="KEGG" id="bfo:118407996"/>
<evidence type="ECO:0000256" key="9">
    <source>
        <dbReference type="SAM" id="Phobius"/>
    </source>
</evidence>
<evidence type="ECO:0000313" key="11">
    <source>
        <dbReference type="Proteomes" id="UP000001554"/>
    </source>
</evidence>
<dbReference type="GO" id="GO:0012505">
    <property type="term" value="C:endomembrane system"/>
    <property type="evidence" value="ECO:0007669"/>
    <property type="project" value="UniProtKB-SubCell"/>
</dbReference>
<evidence type="ECO:0000256" key="1">
    <source>
        <dbReference type="ARBA" id="ARBA00004127"/>
    </source>
</evidence>
<feature type="domain" description="Transmembrane protein 135 N-terminal" evidence="10">
    <location>
        <begin position="17"/>
        <end position="147"/>
    </location>
</feature>
<keyword evidence="6 9" id="KW-0472">Membrane</keyword>
<comment type="subcellular location">
    <subcellularLocation>
        <location evidence="1">Endomembrane system</location>
        <topology evidence="1">Multi-pass membrane protein</topology>
    </subcellularLocation>
</comment>
<evidence type="ECO:0000259" key="10">
    <source>
        <dbReference type="Pfam" id="PF15982"/>
    </source>
</evidence>
<feature type="region of interest" description="Disordered" evidence="8">
    <location>
        <begin position="197"/>
        <end position="225"/>
    </location>
</feature>
<dbReference type="RefSeq" id="XP_035664494.1">
    <property type="nucleotide sequence ID" value="XM_035808601.1"/>
</dbReference>
<keyword evidence="5 9" id="KW-1133">Transmembrane helix</keyword>
<feature type="transmembrane region" description="Helical" evidence="9">
    <location>
        <begin position="128"/>
        <end position="152"/>
    </location>
</feature>
<evidence type="ECO:0000256" key="2">
    <source>
        <dbReference type="ARBA" id="ARBA00008924"/>
    </source>
</evidence>
<dbReference type="InterPro" id="IPR026749">
    <property type="entry name" value="Tmem135"/>
</dbReference>
<feature type="compositionally biased region" description="Basic and acidic residues" evidence="8">
    <location>
        <begin position="197"/>
        <end position="222"/>
    </location>
</feature>
<reference evidence="12" key="1">
    <citation type="submission" date="2025-08" db="UniProtKB">
        <authorList>
            <consortium name="RefSeq"/>
        </authorList>
    </citation>
    <scope>IDENTIFICATION</scope>
    <source>
        <strain evidence="12">S238N-H82</strain>
        <tissue evidence="12">Testes</tissue>
    </source>
</reference>
<gene>
    <name evidence="12" type="primary">LOC118407996</name>
</gene>
<dbReference type="Pfam" id="PF15982">
    <property type="entry name" value="TMEM135_C_rich"/>
    <property type="match status" value="1"/>
</dbReference>
<evidence type="ECO:0000256" key="3">
    <source>
        <dbReference type="ARBA" id="ARBA00014511"/>
    </source>
</evidence>
<dbReference type="PANTHER" id="PTHR12459">
    <property type="entry name" value="TRANSMEMBRANE PROTEIN 135-RELATED"/>
    <property type="match status" value="1"/>
</dbReference>
<evidence type="ECO:0000256" key="5">
    <source>
        <dbReference type="ARBA" id="ARBA00022989"/>
    </source>
</evidence>
<evidence type="ECO:0000313" key="12">
    <source>
        <dbReference type="RefSeq" id="XP_035664494.1"/>
    </source>
</evidence>
<keyword evidence="4 9" id="KW-0812">Transmembrane</keyword>
<feature type="transmembrane region" description="Helical" evidence="9">
    <location>
        <begin position="348"/>
        <end position="370"/>
    </location>
</feature>
<feature type="transmembrane region" description="Helical" evidence="9">
    <location>
        <begin position="102"/>
        <end position="121"/>
    </location>
</feature>
<evidence type="ECO:0000256" key="4">
    <source>
        <dbReference type="ARBA" id="ARBA00022692"/>
    </source>
</evidence>
<evidence type="ECO:0000256" key="7">
    <source>
        <dbReference type="ARBA" id="ARBA00045417"/>
    </source>
</evidence>
<protein>
    <recommendedName>
        <fullName evidence="3">Transmembrane protein 135</fullName>
    </recommendedName>
</protein>
<evidence type="ECO:0000256" key="8">
    <source>
        <dbReference type="SAM" id="MobiDB-lite"/>
    </source>
</evidence>
<dbReference type="PANTHER" id="PTHR12459:SF15">
    <property type="entry name" value="TRANSMEMBRANE PROTEIN 135"/>
    <property type="match status" value="1"/>
</dbReference>